<evidence type="ECO:0000256" key="10">
    <source>
        <dbReference type="ARBA" id="ARBA00023316"/>
    </source>
</evidence>
<dbReference type="GO" id="GO:0016798">
    <property type="term" value="F:hydrolase activity, acting on glycosyl bonds"/>
    <property type="evidence" value="ECO:0007669"/>
    <property type="project" value="UniProtKB-KW"/>
</dbReference>
<dbReference type="Pfam" id="PF01832">
    <property type="entry name" value="Glucosaminidase"/>
    <property type="match status" value="1"/>
</dbReference>
<evidence type="ECO:0000256" key="3">
    <source>
        <dbReference type="ARBA" id="ARBA00006880"/>
    </source>
</evidence>
<dbReference type="RefSeq" id="WP_089675595.1">
    <property type="nucleotide sequence ID" value="NZ_FODB01000037.1"/>
</dbReference>
<keyword evidence="8" id="KW-0378">Hydrolase</keyword>
<keyword evidence="6" id="KW-0574">Periplasm</keyword>
<dbReference type="InterPro" id="IPR019301">
    <property type="entry name" value="Flagellar_prot_FlgJ_N"/>
</dbReference>
<evidence type="ECO:0000256" key="11">
    <source>
        <dbReference type="ARBA" id="ARBA00030835"/>
    </source>
</evidence>
<feature type="domain" description="Mannosyl-glycoprotein endo-beta-N-acetylglucosamidase-like" evidence="13">
    <location>
        <begin position="174"/>
        <end position="327"/>
    </location>
</feature>
<comment type="similarity">
    <text evidence="3">In the N-terminal section; belongs to the FlgJ family.</text>
</comment>
<evidence type="ECO:0000256" key="8">
    <source>
        <dbReference type="ARBA" id="ARBA00022801"/>
    </source>
</evidence>
<evidence type="ECO:0000256" key="2">
    <source>
        <dbReference type="ARBA" id="ARBA00004418"/>
    </source>
</evidence>
<dbReference type="Proteomes" id="UP000199493">
    <property type="component" value="Unassembled WGS sequence"/>
</dbReference>
<dbReference type="Pfam" id="PF10135">
    <property type="entry name" value="Rod-binding"/>
    <property type="match status" value="1"/>
</dbReference>
<dbReference type="PANTHER" id="PTHR33308:SF9">
    <property type="entry name" value="PEPTIDOGLYCAN HYDROLASE FLGJ"/>
    <property type="match status" value="1"/>
</dbReference>
<dbReference type="InterPro" id="IPR051056">
    <property type="entry name" value="Glycosyl_Hydrolase_73"/>
</dbReference>
<keyword evidence="7" id="KW-1005">Bacterial flagellum biogenesis</keyword>
<dbReference type="PANTHER" id="PTHR33308">
    <property type="entry name" value="PEPTIDOGLYCAN HYDROLASE FLGJ"/>
    <property type="match status" value="1"/>
</dbReference>
<comment type="subcellular location">
    <subcellularLocation>
        <location evidence="2">Periplasm</location>
    </subcellularLocation>
</comment>
<dbReference type="GO" id="GO:0044780">
    <property type="term" value="P:bacterial-type flagellum assembly"/>
    <property type="evidence" value="ECO:0007669"/>
    <property type="project" value="InterPro"/>
</dbReference>
<sequence>MSMGDMTSQFALDMNGFQRLQHNARVDPEAGVQGAAQQFEALFIQMMVKSMRDATPTSGLLESRDTTFYQSMLDQQWSQVMASRGIGLADALVEQLQRQGAVGQVTNPDQELQALIAGIPRGTPRVLDSPLQPESGQQAPNSTGSGQFYNELDAIRQREASSAPATLAEAPRPAASSHDHVERFMQTLATPAQAASAATGVPAELILAQAALETGWGQHEIATQQGHNSYNVFGIKAGSQWQGKTTDIVTHEYVNGRRTQIVDTFRVYDSFEHAFTDYANLIGNNPRYAGVVQASNAEQAARELQRGGYATDPRYADKLVSVMNTMGPLSSAGSLLADSR</sequence>
<evidence type="ECO:0000256" key="4">
    <source>
        <dbReference type="ARBA" id="ARBA00007974"/>
    </source>
</evidence>
<dbReference type="EMBL" id="FODB01000037">
    <property type="protein sequence ID" value="SEN99866.1"/>
    <property type="molecule type" value="Genomic_DNA"/>
</dbReference>
<dbReference type="InterPro" id="IPR013377">
    <property type="entry name" value="FlgJ"/>
</dbReference>
<dbReference type="GO" id="GO:0042597">
    <property type="term" value="C:periplasmic space"/>
    <property type="evidence" value="ECO:0007669"/>
    <property type="project" value="UniProtKB-SubCell"/>
</dbReference>
<dbReference type="GO" id="GO:0004040">
    <property type="term" value="F:amidase activity"/>
    <property type="evidence" value="ECO:0007669"/>
    <property type="project" value="InterPro"/>
</dbReference>
<proteinExistence type="inferred from homology"/>
<dbReference type="GO" id="GO:0071555">
    <property type="term" value="P:cell wall organization"/>
    <property type="evidence" value="ECO:0007669"/>
    <property type="project" value="UniProtKB-KW"/>
</dbReference>
<evidence type="ECO:0000256" key="1">
    <source>
        <dbReference type="ARBA" id="ARBA00002954"/>
    </source>
</evidence>
<keyword evidence="9" id="KW-0326">Glycosidase</keyword>
<accession>A0A1H8L4X1</accession>
<evidence type="ECO:0000256" key="7">
    <source>
        <dbReference type="ARBA" id="ARBA00022795"/>
    </source>
</evidence>
<comment type="similarity">
    <text evidence="4">In the C-terminal section; belongs to the glycosyl hydrolase 73 family.</text>
</comment>
<feature type="compositionally biased region" description="Polar residues" evidence="12">
    <location>
        <begin position="132"/>
        <end position="147"/>
    </location>
</feature>
<evidence type="ECO:0000259" key="13">
    <source>
        <dbReference type="SMART" id="SM00047"/>
    </source>
</evidence>
<organism evidence="14 15">
    <name type="scientific">Vreelandella aquamarina</name>
    <dbReference type="NCBI Taxonomy" id="77097"/>
    <lineage>
        <taxon>Bacteria</taxon>
        <taxon>Pseudomonadati</taxon>
        <taxon>Pseudomonadota</taxon>
        <taxon>Gammaproteobacteria</taxon>
        <taxon>Oceanospirillales</taxon>
        <taxon>Halomonadaceae</taxon>
        <taxon>Vreelandella</taxon>
    </lineage>
</organism>
<dbReference type="Gene3D" id="2.10.70.40">
    <property type="entry name" value="peptidoglycan hydrolase"/>
    <property type="match status" value="1"/>
</dbReference>
<dbReference type="NCBIfam" id="TIGR02541">
    <property type="entry name" value="flagell_FlgJ"/>
    <property type="match status" value="1"/>
</dbReference>
<dbReference type="STRING" id="77097.SAMN04490369_103714"/>
<feature type="region of interest" description="Disordered" evidence="12">
    <location>
        <begin position="123"/>
        <end position="147"/>
    </location>
</feature>
<evidence type="ECO:0000256" key="9">
    <source>
        <dbReference type="ARBA" id="ARBA00023295"/>
    </source>
</evidence>
<dbReference type="SMART" id="SM00047">
    <property type="entry name" value="LYZ2"/>
    <property type="match status" value="1"/>
</dbReference>
<evidence type="ECO:0000256" key="6">
    <source>
        <dbReference type="ARBA" id="ARBA00022764"/>
    </source>
</evidence>
<dbReference type="InterPro" id="IPR002901">
    <property type="entry name" value="MGlyc_endo_b_GlcNAc-like_dom"/>
</dbReference>
<reference evidence="14 15" key="1">
    <citation type="submission" date="2016-10" db="EMBL/GenBank/DDBJ databases">
        <authorList>
            <person name="de Groot N.N."/>
        </authorList>
    </citation>
    <scope>NUCLEOTIDE SEQUENCE [LARGE SCALE GENOMIC DNA]</scope>
    <source>
        <strain evidence="14 15">558</strain>
    </source>
</reference>
<evidence type="ECO:0000256" key="12">
    <source>
        <dbReference type="SAM" id="MobiDB-lite"/>
    </source>
</evidence>
<dbReference type="Gene3D" id="1.10.530.10">
    <property type="match status" value="1"/>
</dbReference>
<keyword evidence="10" id="KW-0961">Cell wall biogenesis/degradation</keyword>
<evidence type="ECO:0000313" key="14">
    <source>
        <dbReference type="EMBL" id="SEN99866.1"/>
    </source>
</evidence>
<keyword evidence="14" id="KW-0966">Cell projection</keyword>
<gene>
    <name evidence="14" type="ORF">SAMN04490369_103714</name>
</gene>
<protein>
    <recommendedName>
        <fullName evidence="5">Peptidoglycan hydrolase FlgJ</fullName>
    </recommendedName>
    <alternativeName>
        <fullName evidence="11">Muramidase FlgJ</fullName>
    </alternativeName>
</protein>
<keyword evidence="14" id="KW-0282">Flagellum</keyword>
<dbReference type="AlphaFoldDB" id="A0A1H8L4X1"/>
<name>A0A1H8L4X1_9GAMM</name>
<evidence type="ECO:0000313" key="15">
    <source>
        <dbReference type="Proteomes" id="UP000199493"/>
    </source>
</evidence>
<dbReference type="GO" id="GO:0071973">
    <property type="term" value="P:bacterial-type flagellum-dependent cell motility"/>
    <property type="evidence" value="ECO:0007669"/>
    <property type="project" value="TreeGrafter"/>
</dbReference>
<keyword evidence="14" id="KW-0969">Cilium</keyword>
<evidence type="ECO:0000256" key="5">
    <source>
        <dbReference type="ARBA" id="ARBA00013433"/>
    </source>
</evidence>
<dbReference type="PRINTS" id="PR01002">
    <property type="entry name" value="FLGFLGJ"/>
</dbReference>
<comment type="function">
    <text evidence="1">Flagellum-specific muramidase which hydrolyzes the peptidoglycan layer to assemble the rod structure in the periplasmic space.</text>
</comment>